<organism evidence="3 4">
    <name type="scientific">Colocasia esculenta</name>
    <name type="common">Wild taro</name>
    <name type="synonym">Arum esculentum</name>
    <dbReference type="NCBI Taxonomy" id="4460"/>
    <lineage>
        <taxon>Eukaryota</taxon>
        <taxon>Viridiplantae</taxon>
        <taxon>Streptophyta</taxon>
        <taxon>Embryophyta</taxon>
        <taxon>Tracheophyta</taxon>
        <taxon>Spermatophyta</taxon>
        <taxon>Magnoliopsida</taxon>
        <taxon>Liliopsida</taxon>
        <taxon>Araceae</taxon>
        <taxon>Aroideae</taxon>
        <taxon>Colocasieae</taxon>
        <taxon>Colocasia</taxon>
    </lineage>
</organism>
<dbReference type="Proteomes" id="UP000652761">
    <property type="component" value="Unassembled WGS sequence"/>
</dbReference>
<dbReference type="Pfam" id="PF02519">
    <property type="entry name" value="Auxin_inducible"/>
    <property type="match status" value="1"/>
</dbReference>
<evidence type="ECO:0000256" key="2">
    <source>
        <dbReference type="SAM" id="MobiDB-lite"/>
    </source>
</evidence>
<comment type="similarity">
    <text evidence="1">Belongs to the ARG7 family.</text>
</comment>
<keyword evidence="4" id="KW-1185">Reference proteome</keyword>
<dbReference type="PANTHER" id="PTHR31374:SF118">
    <property type="entry name" value="OS01G0924966 PROTEIN"/>
    <property type="match status" value="1"/>
</dbReference>
<gene>
    <name evidence="3" type="ORF">Taro_027377</name>
</gene>
<evidence type="ECO:0000313" key="3">
    <source>
        <dbReference type="EMBL" id="MQL94712.1"/>
    </source>
</evidence>
<dbReference type="PANTHER" id="PTHR31374">
    <property type="entry name" value="AUXIN-INDUCED PROTEIN-LIKE-RELATED"/>
    <property type="match status" value="1"/>
</dbReference>
<accession>A0A843V8J5</accession>
<dbReference type="GO" id="GO:0009733">
    <property type="term" value="P:response to auxin"/>
    <property type="evidence" value="ECO:0007669"/>
    <property type="project" value="InterPro"/>
</dbReference>
<dbReference type="OrthoDB" id="660486at2759"/>
<sequence>MLGVSSTKGRYQKMRFPPARDRLQRKPKGHRGVESIGAASSCCFKKVGEVTGGEEVPSRALPKFCAPSHKDHQELLIMEKTKRSLILKTWERCRSIGRGSRRSPMSAGVVPTLPKTKSWPRSSEKHRVAPEGCLCVCVGAEKEKFVIKMEYVNHPLFKMLLDEAEMEYGYTNDGPLELPCEVDLFQGLLKEIDQDEIARRPGCNFARVHGAYQLLSPARTPMVYRVQQC</sequence>
<comment type="caution">
    <text evidence="3">The sequence shown here is derived from an EMBL/GenBank/DDBJ whole genome shotgun (WGS) entry which is preliminary data.</text>
</comment>
<proteinExistence type="inferred from homology"/>
<dbReference type="EMBL" id="NMUH01001707">
    <property type="protein sequence ID" value="MQL94712.1"/>
    <property type="molecule type" value="Genomic_DNA"/>
</dbReference>
<feature type="region of interest" description="Disordered" evidence="2">
    <location>
        <begin position="98"/>
        <end position="122"/>
    </location>
</feature>
<protein>
    <submittedName>
        <fullName evidence="3">Uncharacterized protein</fullName>
    </submittedName>
</protein>
<dbReference type="InterPro" id="IPR003676">
    <property type="entry name" value="SAUR_fam"/>
</dbReference>
<dbReference type="AlphaFoldDB" id="A0A843V8J5"/>
<evidence type="ECO:0000313" key="4">
    <source>
        <dbReference type="Proteomes" id="UP000652761"/>
    </source>
</evidence>
<name>A0A843V8J5_COLES</name>
<reference evidence="3" key="1">
    <citation type="submission" date="2017-07" db="EMBL/GenBank/DDBJ databases">
        <title>Taro Niue Genome Assembly and Annotation.</title>
        <authorList>
            <person name="Atibalentja N."/>
            <person name="Keating K."/>
            <person name="Fields C.J."/>
        </authorList>
    </citation>
    <scope>NUCLEOTIDE SEQUENCE</scope>
    <source>
        <strain evidence="3">Niue_2</strain>
        <tissue evidence="3">Leaf</tissue>
    </source>
</reference>
<evidence type="ECO:0000256" key="1">
    <source>
        <dbReference type="ARBA" id="ARBA00006974"/>
    </source>
</evidence>
<feature type="region of interest" description="Disordered" evidence="2">
    <location>
        <begin position="1"/>
        <end position="33"/>
    </location>
</feature>